<evidence type="ECO:0000259" key="2">
    <source>
        <dbReference type="PROSITE" id="PS50994"/>
    </source>
</evidence>
<dbReference type="InterPro" id="IPR001584">
    <property type="entry name" value="Integrase_cat-core"/>
</dbReference>
<comment type="caution">
    <text evidence="3">The sequence shown here is derived from an EMBL/GenBank/DDBJ whole genome shotgun (WGS) entry which is preliminary data.</text>
</comment>
<dbReference type="PANTHER" id="PTHR37984:SF5">
    <property type="entry name" value="PROTEIN NYNRIN-LIKE"/>
    <property type="match status" value="1"/>
</dbReference>
<protein>
    <recommendedName>
        <fullName evidence="2">Integrase catalytic domain-containing protein</fullName>
    </recommendedName>
</protein>
<accession>A0A9Q3GW31</accession>
<dbReference type="PROSITE" id="PS50994">
    <property type="entry name" value="INTEGRASE"/>
    <property type="match status" value="1"/>
</dbReference>
<name>A0A9Q3GW31_9BASI</name>
<sequence>MDTALLFWNKIISSCGVPKNIISDRDLKFTSEFWTNLYDTLGTKLAFSTAHHPQTDGLAETMIWTMEDILRRFCANSMEYKDHEARDFHDMWKKACDTAFRCIAEAKEYNKQRWEKTHMEPDFQEGHQVLVSTLSFNSLKGPKKMRDSFVGLFTIIKLIGRNAVEVKLTE</sequence>
<dbReference type="Gene3D" id="3.30.420.10">
    <property type="entry name" value="Ribonuclease H-like superfamily/Ribonuclease H"/>
    <property type="match status" value="1"/>
</dbReference>
<dbReference type="AlphaFoldDB" id="A0A9Q3GW31"/>
<dbReference type="Proteomes" id="UP000765509">
    <property type="component" value="Unassembled WGS sequence"/>
</dbReference>
<dbReference type="PANTHER" id="PTHR37984">
    <property type="entry name" value="PROTEIN CBG26694"/>
    <property type="match status" value="1"/>
</dbReference>
<evidence type="ECO:0000256" key="1">
    <source>
        <dbReference type="ARBA" id="ARBA00022884"/>
    </source>
</evidence>
<keyword evidence="1" id="KW-0694">RNA-binding</keyword>
<dbReference type="InterPro" id="IPR012337">
    <property type="entry name" value="RNaseH-like_sf"/>
</dbReference>
<organism evidence="3 4">
    <name type="scientific">Austropuccinia psidii MF-1</name>
    <dbReference type="NCBI Taxonomy" id="1389203"/>
    <lineage>
        <taxon>Eukaryota</taxon>
        <taxon>Fungi</taxon>
        <taxon>Dikarya</taxon>
        <taxon>Basidiomycota</taxon>
        <taxon>Pucciniomycotina</taxon>
        <taxon>Pucciniomycetes</taxon>
        <taxon>Pucciniales</taxon>
        <taxon>Sphaerophragmiaceae</taxon>
        <taxon>Austropuccinia</taxon>
    </lineage>
</organism>
<evidence type="ECO:0000313" key="3">
    <source>
        <dbReference type="EMBL" id="MBW0481119.1"/>
    </source>
</evidence>
<dbReference type="EMBL" id="AVOT02006251">
    <property type="protein sequence ID" value="MBW0481119.1"/>
    <property type="molecule type" value="Genomic_DNA"/>
</dbReference>
<reference evidence="3" key="1">
    <citation type="submission" date="2021-03" db="EMBL/GenBank/DDBJ databases">
        <title>Draft genome sequence of rust myrtle Austropuccinia psidii MF-1, a brazilian biotype.</title>
        <authorList>
            <person name="Quecine M.C."/>
            <person name="Pachon D.M.R."/>
            <person name="Bonatelli M.L."/>
            <person name="Correr F.H."/>
            <person name="Franceschini L.M."/>
            <person name="Leite T.F."/>
            <person name="Margarido G.R.A."/>
            <person name="Almeida C.A."/>
            <person name="Ferrarezi J.A."/>
            <person name="Labate C.A."/>
        </authorList>
    </citation>
    <scope>NUCLEOTIDE SEQUENCE</scope>
    <source>
        <strain evidence="3">MF-1</strain>
    </source>
</reference>
<keyword evidence="4" id="KW-1185">Reference proteome</keyword>
<dbReference type="GO" id="GO:0003723">
    <property type="term" value="F:RNA binding"/>
    <property type="evidence" value="ECO:0007669"/>
    <property type="project" value="UniProtKB-KW"/>
</dbReference>
<feature type="domain" description="Integrase catalytic" evidence="2">
    <location>
        <begin position="1"/>
        <end position="71"/>
    </location>
</feature>
<dbReference type="GO" id="GO:0005634">
    <property type="term" value="C:nucleus"/>
    <property type="evidence" value="ECO:0007669"/>
    <property type="project" value="UniProtKB-ARBA"/>
</dbReference>
<proteinExistence type="predicted"/>
<dbReference type="GO" id="GO:0015074">
    <property type="term" value="P:DNA integration"/>
    <property type="evidence" value="ECO:0007669"/>
    <property type="project" value="InterPro"/>
</dbReference>
<evidence type="ECO:0000313" key="4">
    <source>
        <dbReference type="Proteomes" id="UP000765509"/>
    </source>
</evidence>
<dbReference type="InterPro" id="IPR036397">
    <property type="entry name" value="RNaseH_sf"/>
</dbReference>
<gene>
    <name evidence="3" type="ORF">O181_020834</name>
</gene>
<dbReference type="SUPFAM" id="SSF53098">
    <property type="entry name" value="Ribonuclease H-like"/>
    <property type="match status" value="1"/>
</dbReference>
<dbReference type="InterPro" id="IPR050951">
    <property type="entry name" value="Retrovirus_Pol_polyprotein"/>
</dbReference>